<dbReference type="Proteomes" id="UP000008988">
    <property type="component" value="Unassembled WGS sequence"/>
</dbReference>
<organism evidence="1 2">
    <name type="scientific">Saccharomyces cerevisiae (strain AWRI1631)</name>
    <name type="common">Baker's yeast</name>
    <dbReference type="NCBI Taxonomy" id="545124"/>
    <lineage>
        <taxon>Eukaryota</taxon>
        <taxon>Fungi</taxon>
        <taxon>Dikarya</taxon>
        <taxon>Ascomycota</taxon>
        <taxon>Saccharomycotina</taxon>
        <taxon>Saccharomycetes</taxon>
        <taxon>Saccharomycetales</taxon>
        <taxon>Saccharomycetaceae</taxon>
        <taxon>Saccharomyces</taxon>
    </lineage>
</organism>
<evidence type="ECO:0000313" key="1">
    <source>
        <dbReference type="EMBL" id="EDZ70670.1"/>
    </source>
</evidence>
<dbReference type="EMBL" id="ABSV01001594">
    <property type="protein sequence ID" value="EDZ70670.1"/>
    <property type="molecule type" value="Genomic_DNA"/>
</dbReference>
<evidence type="ECO:0000313" key="2">
    <source>
        <dbReference type="Proteomes" id="UP000008988"/>
    </source>
</evidence>
<accession>B5VN24</accession>
<sequence>MGQPSLAILMVSPGLTTLPGLTLNVSNLSSKVFVKNFSNPVKASLNDMVMLVYKSSPAPSSKFFKKICFCSKFSCFSVRWNFKSPHVVLSISSSAIPLTVITSSKWCPGATFTVMISFFDRSPKPAQSGQKFFGFLGLLVYFPLPLHFSQTTHCEATKPGPNLFRRSFEPFPAHDSHSTSCVT</sequence>
<dbReference type="AlphaFoldDB" id="B5VN24"/>
<proteinExistence type="predicted"/>
<gene>
    <name evidence="1" type="ORF">AWRI1631_121360</name>
</gene>
<reference evidence="1 2" key="1">
    <citation type="journal article" date="2008" name="FEMS Yeast Res.">
        <title>Comparative genome analysis of a Saccharomyces cerevisiae wine strain.</title>
        <authorList>
            <person name="Borneman A.R."/>
            <person name="Forgan A.H."/>
            <person name="Pretorius I.S."/>
            <person name="Chambers P.J."/>
        </authorList>
    </citation>
    <scope>NUCLEOTIDE SEQUENCE [LARGE SCALE GENOMIC DNA]</scope>
    <source>
        <strain evidence="1 2">AWRI1631</strain>
    </source>
</reference>
<protein>
    <submittedName>
        <fullName evidence="1">Uncharacterized protein</fullName>
    </submittedName>
</protein>
<comment type="caution">
    <text evidence="1">The sequence shown here is derived from an EMBL/GenBank/DDBJ whole genome shotgun (WGS) entry which is preliminary data.</text>
</comment>
<name>B5VN24_YEAS6</name>